<dbReference type="InterPro" id="IPR004843">
    <property type="entry name" value="Calcineurin-like_PHP"/>
</dbReference>
<evidence type="ECO:0000256" key="4">
    <source>
        <dbReference type="ARBA" id="ARBA00023136"/>
    </source>
</evidence>
<dbReference type="RefSeq" id="WP_076376735.1">
    <property type="nucleotide sequence ID" value="NZ_AP017422.1"/>
</dbReference>
<dbReference type="PANTHER" id="PTHR34990">
    <property type="entry name" value="UDP-2,3-DIACYLGLUCOSAMINE HYDROLASE-RELATED"/>
    <property type="match status" value="1"/>
</dbReference>
<name>A0A173MQX9_9BACT</name>
<evidence type="ECO:0000313" key="7">
    <source>
        <dbReference type="EMBL" id="SIS79903.1"/>
    </source>
</evidence>
<organism evidence="7 8">
    <name type="scientific">Filimonas lacunae</name>
    <dbReference type="NCBI Taxonomy" id="477680"/>
    <lineage>
        <taxon>Bacteria</taxon>
        <taxon>Pseudomonadati</taxon>
        <taxon>Bacteroidota</taxon>
        <taxon>Chitinophagia</taxon>
        <taxon>Chitinophagales</taxon>
        <taxon>Chitinophagaceae</taxon>
        <taxon>Filimonas</taxon>
    </lineage>
</organism>
<dbReference type="SUPFAM" id="SSF56300">
    <property type="entry name" value="Metallo-dependent phosphatases"/>
    <property type="match status" value="1"/>
</dbReference>
<evidence type="ECO:0000256" key="3">
    <source>
        <dbReference type="ARBA" id="ARBA00022723"/>
    </source>
</evidence>
<reference evidence="8" key="1">
    <citation type="submission" date="2017-01" db="EMBL/GenBank/DDBJ databases">
        <authorList>
            <person name="Varghese N."/>
            <person name="Submissions S."/>
        </authorList>
    </citation>
    <scope>NUCLEOTIDE SEQUENCE [LARGE SCALE GENOMIC DNA]</scope>
    <source>
        <strain evidence="8">DSM 21054</strain>
    </source>
</reference>
<evidence type="ECO:0000256" key="1">
    <source>
        <dbReference type="ARBA" id="ARBA00022475"/>
    </source>
</evidence>
<evidence type="ECO:0000313" key="8">
    <source>
        <dbReference type="Proteomes" id="UP000186917"/>
    </source>
</evidence>
<dbReference type="EMBL" id="FTOR01000001">
    <property type="protein sequence ID" value="SIS79903.1"/>
    <property type="molecule type" value="Genomic_DNA"/>
</dbReference>
<dbReference type="GO" id="GO:0009245">
    <property type="term" value="P:lipid A biosynthetic process"/>
    <property type="evidence" value="ECO:0007669"/>
    <property type="project" value="TreeGrafter"/>
</dbReference>
<protein>
    <submittedName>
        <fullName evidence="7">UDP-2,3-diacylglucosamine pyrophosphatase LpxH</fullName>
    </submittedName>
</protein>
<dbReference type="AlphaFoldDB" id="A0A173MQX9"/>
<dbReference type="GO" id="GO:0008758">
    <property type="term" value="F:UDP-2,3-diacylglucosamine hydrolase activity"/>
    <property type="evidence" value="ECO:0007669"/>
    <property type="project" value="TreeGrafter"/>
</dbReference>
<keyword evidence="4" id="KW-0472">Membrane</keyword>
<dbReference type="CDD" id="cd07398">
    <property type="entry name" value="MPP_YbbF-LpxH"/>
    <property type="match status" value="1"/>
</dbReference>
<keyword evidence="5" id="KW-0464">Manganese</keyword>
<dbReference type="PANTHER" id="PTHR34990:SF2">
    <property type="entry name" value="BLL8164 PROTEIN"/>
    <property type="match status" value="1"/>
</dbReference>
<dbReference type="Proteomes" id="UP000186917">
    <property type="component" value="Unassembled WGS sequence"/>
</dbReference>
<keyword evidence="3" id="KW-0479">Metal-binding</keyword>
<feature type="domain" description="Calcineurin-like phosphoesterase" evidence="6">
    <location>
        <begin position="8"/>
        <end position="206"/>
    </location>
</feature>
<gene>
    <name evidence="7" type="ORF">SAMN05421788_1011282</name>
</gene>
<keyword evidence="2" id="KW-0997">Cell inner membrane</keyword>
<evidence type="ECO:0000256" key="5">
    <source>
        <dbReference type="ARBA" id="ARBA00023211"/>
    </source>
</evidence>
<sequence length="298" mass="33907">MDRRPVDVVVMSDLHLGTYGCHAQEIINYLKSIQPQILVLNGDVIDGWQFSKRYFPVAHMQVIKEIMSLLSKGTRVIYITGNHDEVLRRYSDIQIGNFQLTDKMVMEINGKMTWIFHGDVFDATTKGSAKILAKLGGHGYDLLILLNRCINWFLKLAGREKMSFSKKVKNGVKKAVSWIADFEQTAAELAIKKKYDCVICGHIHQPQKRVIETKDGSVTYLNSGDWVENLTALEYAHNDWTIYQYDAKDFTTNVTAIEKKLPELNVVTDEVMMFQPGALSNNRVAMATPLFQLLNQTL</sequence>
<dbReference type="Pfam" id="PF00149">
    <property type="entry name" value="Metallophos"/>
    <property type="match status" value="1"/>
</dbReference>
<evidence type="ECO:0000259" key="6">
    <source>
        <dbReference type="Pfam" id="PF00149"/>
    </source>
</evidence>
<keyword evidence="8" id="KW-1185">Reference proteome</keyword>
<dbReference type="GO" id="GO:0046872">
    <property type="term" value="F:metal ion binding"/>
    <property type="evidence" value="ECO:0007669"/>
    <property type="project" value="UniProtKB-KW"/>
</dbReference>
<evidence type="ECO:0000256" key="2">
    <source>
        <dbReference type="ARBA" id="ARBA00022519"/>
    </source>
</evidence>
<dbReference type="OrthoDB" id="9802481at2"/>
<accession>A0A173MQX9</accession>
<proteinExistence type="predicted"/>
<dbReference type="InterPro" id="IPR043461">
    <property type="entry name" value="LpxH-like"/>
</dbReference>
<dbReference type="Gene3D" id="3.60.21.10">
    <property type="match status" value="1"/>
</dbReference>
<keyword evidence="1" id="KW-1003">Cell membrane</keyword>
<dbReference type="STRING" id="477680.SAMN05421788_1011282"/>
<dbReference type="GO" id="GO:0016020">
    <property type="term" value="C:membrane"/>
    <property type="evidence" value="ECO:0007669"/>
    <property type="project" value="GOC"/>
</dbReference>
<dbReference type="InterPro" id="IPR029052">
    <property type="entry name" value="Metallo-depent_PP-like"/>
</dbReference>
<dbReference type="KEGG" id="fln:FLA_5902"/>